<dbReference type="InterPro" id="IPR014818">
    <property type="entry name" value="Phage/plasmid_primase_P4_C"/>
</dbReference>
<dbReference type="InterPro" id="IPR027417">
    <property type="entry name" value="P-loop_NTPase"/>
</dbReference>
<name>A0A1H1BM75_9ACTN</name>
<dbReference type="InterPro" id="IPR014015">
    <property type="entry name" value="Helicase_SF3_DNA-vir"/>
</dbReference>
<keyword evidence="1" id="KW-0547">Nucleotide-binding</keyword>
<protein>
    <submittedName>
        <fullName evidence="6">Phage/plasmid primase, P4 family, C-terminal domain-containing protein</fullName>
    </submittedName>
</protein>
<proteinExistence type="predicted"/>
<evidence type="ECO:0000259" key="5">
    <source>
        <dbReference type="PROSITE" id="PS51206"/>
    </source>
</evidence>
<dbReference type="Proteomes" id="UP000183053">
    <property type="component" value="Unassembled WGS sequence"/>
</dbReference>
<dbReference type="AlphaFoldDB" id="A0A1H1BM75"/>
<dbReference type="PROSITE" id="PS51206">
    <property type="entry name" value="SF3_HELICASE_1"/>
    <property type="match status" value="1"/>
</dbReference>
<dbReference type="OrthoDB" id="3171622at2"/>
<evidence type="ECO:0000313" key="7">
    <source>
        <dbReference type="Proteomes" id="UP000183053"/>
    </source>
</evidence>
<dbReference type="InterPro" id="IPR051620">
    <property type="entry name" value="ORF904-like_C"/>
</dbReference>
<dbReference type="Pfam" id="PF09250">
    <property type="entry name" value="Prim-Pol"/>
    <property type="match status" value="1"/>
</dbReference>
<gene>
    <name evidence="6" type="ORF">SAMN04489765_0766</name>
</gene>
<evidence type="ECO:0000256" key="3">
    <source>
        <dbReference type="ARBA" id="ARBA00022840"/>
    </source>
</evidence>
<dbReference type="GO" id="GO:0005524">
    <property type="term" value="F:ATP binding"/>
    <property type="evidence" value="ECO:0007669"/>
    <property type="project" value="UniProtKB-KW"/>
</dbReference>
<dbReference type="RefSeq" id="WP_082756681.1">
    <property type="nucleotide sequence ID" value="NZ_FNLF01000002.1"/>
</dbReference>
<dbReference type="InterPro" id="IPR015330">
    <property type="entry name" value="DNA_primase/pol_bifunc_N"/>
</dbReference>
<dbReference type="NCBIfam" id="TIGR01613">
    <property type="entry name" value="primase_Cterm"/>
    <property type="match status" value="1"/>
</dbReference>
<dbReference type="SMART" id="SM00885">
    <property type="entry name" value="D5_N"/>
    <property type="match status" value="1"/>
</dbReference>
<evidence type="ECO:0000256" key="1">
    <source>
        <dbReference type="ARBA" id="ARBA00022741"/>
    </source>
</evidence>
<evidence type="ECO:0000313" key="6">
    <source>
        <dbReference type="EMBL" id="SDQ53125.1"/>
    </source>
</evidence>
<evidence type="ECO:0000256" key="2">
    <source>
        <dbReference type="ARBA" id="ARBA00022801"/>
    </source>
</evidence>
<dbReference type="Gene3D" id="3.40.50.300">
    <property type="entry name" value="P-loop containing nucleotide triphosphate hydrolases"/>
    <property type="match status" value="1"/>
</dbReference>
<feature type="domain" description="SF3 helicase" evidence="5">
    <location>
        <begin position="571"/>
        <end position="732"/>
    </location>
</feature>
<dbReference type="SUPFAM" id="SSF52540">
    <property type="entry name" value="P-loop containing nucleoside triphosphate hydrolases"/>
    <property type="match status" value="1"/>
</dbReference>
<dbReference type="Pfam" id="PF08706">
    <property type="entry name" value="D5_N"/>
    <property type="match status" value="1"/>
</dbReference>
<keyword evidence="7" id="KW-1185">Reference proteome</keyword>
<keyword evidence="2" id="KW-0378">Hydrolase</keyword>
<evidence type="ECO:0000256" key="4">
    <source>
        <dbReference type="SAM" id="MobiDB-lite"/>
    </source>
</evidence>
<dbReference type="STRING" id="47312.SAMN04489765_0766"/>
<dbReference type="PANTHER" id="PTHR35372">
    <property type="entry name" value="ATP BINDING PROTEIN-RELATED"/>
    <property type="match status" value="1"/>
</dbReference>
<reference evidence="7" key="1">
    <citation type="submission" date="2016-10" db="EMBL/GenBank/DDBJ databases">
        <authorList>
            <person name="Varghese N."/>
            <person name="Submissions S."/>
        </authorList>
    </citation>
    <scope>NUCLEOTIDE SEQUENCE [LARGE SCALE GENOMIC DNA]</scope>
    <source>
        <strain evidence="7">DSM 44142</strain>
    </source>
</reference>
<feature type="region of interest" description="Disordered" evidence="4">
    <location>
        <begin position="1"/>
        <end position="63"/>
    </location>
</feature>
<dbReference type="EMBL" id="FNLF01000002">
    <property type="protein sequence ID" value="SDQ53125.1"/>
    <property type="molecule type" value="Genomic_DNA"/>
</dbReference>
<dbReference type="PANTHER" id="PTHR35372:SF2">
    <property type="entry name" value="SF3 HELICASE DOMAIN-CONTAINING PROTEIN"/>
    <property type="match status" value="1"/>
</dbReference>
<accession>A0A1H1BM75</accession>
<sequence length="874" mass="97008">MAIQPHPKTSPAGTPANDKAPARGGGLDEHVQSRNVSDRTSIGRKIHLPSGRKSPPPKDVTGWKNLRTRASYVFPEGHRGNIGLLLSDGVIGLDVDDYEDEHQTKRGCETMRELVAQWGPLPDTYMSTSRAPETASGIHLYRVPAGTRLKDRLPDVDVIQPGHRYAVVAPSVVSWDKGHDVDPPRVYQWYGPDLKPCAEPKLEALPWLPERWLDGLRDTTERVQLDVVDFADDTAALAWLAENIPGYREPMTSVLRRAAEGLADSVDVGAHQAIVEPLNHIIFLAAEGHHGLKAAVELAHNAFFSEVLGAKDGEARRDLATAESEWSRTLTGAIAKLRAEVDNGLRQLSPIGLDAQSFEVDLAVFQERMLEIVASRISPIDTREYDLSDMGRGLVFNAAVGSNLRPVLGGNDWCYWDTQRGALTRLDPRAVQRRFWSVATIESYKHTAALLEKDAQDEENEGRTERAESLRKQACSVHTYGVKSGDLKNRRAGLESAHTDHPDEINPEQFDREKRTLGVANGVLDWTSGAVVLRKGTPEDMILSSTAVPYEPGATHPLFTEYLDTFLPDPAIRRYVRKVLGYALVGGNPRRRIVFLKGGTSTGKSTLIEGVQAVFGDYATTFEPNALFRAKRDGGPSPELLAVFPRRAIFASEVGNRNRLHADVLKRMAGNDSVTARALYSNHMVTATPMFLPIIATNSMPTIEDADEALDRRLLVLPFEQTVPKGTDKDELKSVPEALVALFAWLVEGLGDYLREGLDEDVPDVVDVFRDEAMGQLNAFRRWATSTFEVDTSAPMSKRVTADFAWAYFDGQRSVWPRELREIERDDFKGRMRALYGKQMSRKVTVRKPDGTTERKTITVYETPIVLRASTESE</sequence>
<dbReference type="InterPro" id="IPR006500">
    <property type="entry name" value="Helicase_put_C_phage/plasmid"/>
</dbReference>
<dbReference type="GO" id="GO:0016787">
    <property type="term" value="F:hydrolase activity"/>
    <property type="evidence" value="ECO:0007669"/>
    <property type="project" value="UniProtKB-KW"/>
</dbReference>
<organism evidence="6 7">
    <name type="scientific">Tsukamurella pulmonis</name>
    <dbReference type="NCBI Taxonomy" id="47312"/>
    <lineage>
        <taxon>Bacteria</taxon>
        <taxon>Bacillati</taxon>
        <taxon>Actinomycetota</taxon>
        <taxon>Actinomycetes</taxon>
        <taxon>Mycobacteriales</taxon>
        <taxon>Tsukamurellaceae</taxon>
        <taxon>Tsukamurella</taxon>
    </lineage>
</organism>
<keyword evidence="3" id="KW-0067">ATP-binding</keyword>